<reference evidence="2 3" key="1">
    <citation type="submission" date="2019-04" db="EMBL/GenBank/DDBJ databases">
        <title>Friends and foes A comparative genomics study of 23 Aspergillus species from section Flavi.</title>
        <authorList>
            <consortium name="DOE Joint Genome Institute"/>
            <person name="Kjaerbolling I."/>
            <person name="Vesth T."/>
            <person name="Frisvad J.C."/>
            <person name="Nybo J.L."/>
            <person name="Theobald S."/>
            <person name="Kildgaard S."/>
            <person name="Isbrandt T."/>
            <person name="Kuo A."/>
            <person name="Sato A."/>
            <person name="Lyhne E.K."/>
            <person name="Kogle M.E."/>
            <person name="Wiebenga A."/>
            <person name="Kun R.S."/>
            <person name="Lubbers R.J."/>
            <person name="Makela M.R."/>
            <person name="Barry K."/>
            <person name="Chovatia M."/>
            <person name="Clum A."/>
            <person name="Daum C."/>
            <person name="Haridas S."/>
            <person name="He G."/>
            <person name="LaButti K."/>
            <person name="Lipzen A."/>
            <person name="Mondo S."/>
            <person name="Riley R."/>
            <person name="Salamov A."/>
            <person name="Simmons B.A."/>
            <person name="Magnuson J.K."/>
            <person name="Henrissat B."/>
            <person name="Mortensen U.H."/>
            <person name="Larsen T.O."/>
            <person name="Devries R.P."/>
            <person name="Grigoriev I.V."/>
            <person name="Machida M."/>
            <person name="Baker S.E."/>
            <person name="Andersen M.R."/>
        </authorList>
    </citation>
    <scope>NUCLEOTIDE SEQUENCE [LARGE SCALE GENOMIC DNA]</scope>
    <source>
        <strain evidence="2 3">IBT 18842</strain>
    </source>
</reference>
<feature type="compositionally biased region" description="Basic and acidic residues" evidence="1">
    <location>
        <begin position="7"/>
        <end position="22"/>
    </location>
</feature>
<feature type="compositionally biased region" description="Gly residues" evidence="1">
    <location>
        <begin position="303"/>
        <end position="313"/>
    </location>
</feature>
<dbReference type="AlphaFoldDB" id="A0A5N6TIV4"/>
<evidence type="ECO:0000313" key="3">
    <source>
        <dbReference type="Proteomes" id="UP000325780"/>
    </source>
</evidence>
<feature type="compositionally biased region" description="Low complexity" evidence="1">
    <location>
        <begin position="293"/>
        <end position="302"/>
    </location>
</feature>
<organism evidence="2 3">
    <name type="scientific">Aspergillus avenaceus</name>
    <dbReference type="NCBI Taxonomy" id="36643"/>
    <lineage>
        <taxon>Eukaryota</taxon>
        <taxon>Fungi</taxon>
        <taxon>Dikarya</taxon>
        <taxon>Ascomycota</taxon>
        <taxon>Pezizomycotina</taxon>
        <taxon>Eurotiomycetes</taxon>
        <taxon>Eurotiomycetidae</taxon>
        <taxon>Eurotiales</taxon>
        <taxon>Aspergillaceae</taxon>
        <taxon>Aspergillus</taxon>
        <taxon>Aspergillus subgen. Circumdati</taxon>
    </lineage>
</organism>
<protein>
    <submittedName>
        <fullName evidence="2">Uncharacterized protein</fullName>
    </submittedName>
</protein>
<evidence type="ECO:0000256" key="1">
    <source>
        <dbReference type="SAM" id="MobiDB-lite"/>
    </source>
</evidence>
<dbReference type="OrthoDB" id="20105at2759"/>
<evidence type="ECO:0000313" key="2">
    <source>
        <dbReference type="EMBL" id="KAE8146262.1"/>
    </source>
</evidence>
<name>A0A5N6TIV4_ASPAV</name>
<dbReference type="Proteomes" id="UP000325780">
    <property type="component" value="Unassembled WGS sequence"/>
</dbReference>
<feature type="region of interest" description="Disordered" evidence="1">
    <location>
        <begin position="1"/>
        <end position="22"/>
    </location>
</feature>
<keyword evidence="3" id="KW-1185">Reference proteome</keyword>
<feature type="region of interest" description="Disordered" evidence="1">
    <location>
        <begin position="77"/>
        <end position="177"/>
    </location>
</feature>
<gene>
    <name evidence="2" type="ORF">BDV25DRAFT_162847</name>
</gene>
<dbReference type="EMBL" id="ML742275">
    <property type="protein sequence ID" value="KAE8146262.1"/>
    <property type="molecule type" value="Genomic_DNA"/>
</dbReference>
<sequence>MEVQVENQKKAHERNVAKESDKAKEIVALSSRLEETRKQLMAEVKARDGCERAAQGQALDWAAQRAALEAKLDALNKKLQSRKDQPQGPVAELQRSHNAPGNYESGINKTGSRIVPPQPPNTRLNHDLTIATPGAVRAKDKKPKKPTLPGDKSAFSITPFLNRIHEPRGSPTSSGDDIDELHAVYVADGIIQSFGNSDRKGNEHEIREHVGSTGSVLRETYRKLPDNSDSYERNKETSSANRQHSNHEQPRLKKRKLGVQRDRNFFEGEDDDDNFRDTRRPGCKLGLNTGRNPASQSSAPSGGSIGRGRGFGAFSGFSPLKRDRKRL</sequence>
<accession>A0A5N6TIV4</accession>
<feature type="compositionally biased region" description="Basic and acidic residues" evidence="1">
    <location>
        <begin position="219"/>
        <end position="236"/>
    </location>
</feature>
<proteinExistence type="predicted"/>
<feature type="region of interest" description="Disordered" evidence="1">
    <location>
        <begin position="208"/>
        <end position="327"/>
    </location>
</feature>